<comment type="subcellular location">
    <subcellularLocation>
        <location evidence="1">Cell membrane</location>
        <topology evidence="1">Multi-pass membrane protein</topology>
    </subcellularLocation>
</comment>
<evidence type="ECO:0000256" key="4">
    <source>
        <dbReference type="ARBA" id="ARBA00022475"/>
    </source>
</evidence>
<dbReference type="Pfam" id="PF12698">
    <property type="entry name" value="ABC2_membrane_3"/>
    <property type="match status" value="1"/>
</dbReference>
<keyword evidence="11" id="KW-1185">Reference proteome</keyword>
<gene>
    <name evidence="10" type="ORF">QNA08_17835</name>
</gene>
<dbReference type="InterPro" id="IPR051449">
    <property type="entry name" value="ABC-2_transporter_component"/>
</dbReference>
<dbReference type="PANTHER" id="PTHR30294">
    <property type="entry name" value="MEMBRANE COMPONENT OF ABC TRANSPORTER YHHJ-RELATED"/>
    <property type="match status" value="1"/>
</dbReference>
<keyword evidence="3" id="KW-0813">Transport</keyword>
<evidence type="ECO:0000313" key="11">
    <source>
        <dbReference type="Proteomes" id="UP001321492"/>
    </source>
</evidence>
<dbReference type="Proteomes" id="UP001321492">
    <property type="component" value="Unassembled WGS sequence"/>
</dbReference>
<accession>A0ABT7AND7</accession>
<evidence type="ECO:0000259" key="9">
    <source>
        <dbReference type="PROSITE" id="PS51012"/>
    </source>
</evidence>
<dbReference type="InterPro" id="IPR047817">
    <property type="entry name" value="ABC2_TM_bact-type"/>
</dbReference>
<protein>
    <submittedName>
        <fullName evidence="10">ABC transporter permease</fullName>
    </submittedName>
</protein>
<proteinExistence type="inferred from homology"/>
<keyword evidence="6 8" id="KW-1133">Transmembrane helix</keyword>
<keyword evidence="4" id="KW-1003">Cell membrane</keyword>
<feature type="transmembrane region" description="Helical" evidence="8">
    <location>
        <begin position="306"/>
        <end position="324"/>
    </location>
</feature>
<comment type="caution">
    <text evidence="10">The sequence shown here is derived from an EMBL/GenBank/DDBJ whole genome shotgun (WGS) entry which is preliminary data.</text>
</comment>
<keyword evidence="7 8" id="KW-0472">Membrane</keyword>
<keyword evidence="5 8" id="KW-0812">Transmembrane</keyword>
<dbReference type="InterPro" id="IPR013525">
    <property type="entry name" value="ABC2_TM"/>
</dbReference>
<organism evidence="10 11">
    <name type="scientific">Chelatococcus albus</name>
    <dbReference type="NCBI Taxonomy" id="3047466"/>
    <lineage>
        <taxon>Bacteria</taxon>
        <taxon>Pseudomonadati</taxon>
        <taxon>Pseudomonadota</taxon>
        <taxon>Alphaproteobacteria</taxon>
        <taxon>Hyphomicrobiales</taxon>
        <taxon>Chelatococcaceae</taxon>
        <taxon>Chelatococcus</taxon>
    </lineage>
</organism>
<sequence length="392" mass="41554">MEARTQTVGGGRVGALRGLGRRLANVMRLAGKELSSIKADPVLVLLIAYAFTYAVYAVATGAKTEAEDMAVAVVDEDRSDLSRRIRDAFLPPLFKAPAEIGAGEIDAALDAGRFVFVVVIPPSFAADVLAGRNPSLQVNVDATAMTQAGNGAVYVQSIVVREVAAFLRRAEGTAALPVDLVVRARFNPNLRSSWFTAVMQVINNITMLSVILTGAALIREREHGTVEHLLVMPVLPVDIMLAKILANGLVIVAAASLSLAVVVEWLLAVPIAGSLALFLLGACIYQFSVAALGILLATFSTSMAQFGLLAIPVLVVLNLLSGSTTPLESMPVWLQQVMQVSPATRFVAFSQGVLYRGAGLAIVWPELLALAAIGAFCFGLSLKRFRRVVFNA</sequence>
<name>A0ABT7AND7_9HYPH</name>
<evidence type="ECO:0000256" key="7">
    <source>
        <dbReference type="ARBA" id="ARBA00023136"/>
    </source>
</evidence>
<dbReference type="EMBL" id="JASJEV010000017">
    <property type="protein sequence ID" value="MDJ1160076.1"/>
    <property type="molecule type" value="Genomic_DNA"/>
</dbReference>
<evidence type="ECO:0000256" key="8">
    <source>
        <dbReference type="SAM" id="Phobius"/>
    </source>
</evidence>
<feature type="transmembrane region" description="Helical" evidence="8">
    <location>
        <begin position="362"/>
        <end position="382"/>
    </location>
</feature>
<evidence type="ECO:0000256" key="6">
    <source>
        <dbReference type="ARBA" id="ARBA00022989"/>
    </source>
</evidence>
<dbReference type="RefSeq" id="WP_283742078.1">
    <property type="nucleotide sequence ID" value="NZ_JASJEV010000017.1"/>
</dbReference>
<dbReference type="PROSITE" id="PS51012">
    <property type="entry name" value="ABC_TM2"/>
    <property type="match status" value="1"/>
</dbReference>
<feature type="transmembrane region" description="Helical" evidence="8">
    <location>
        <begin position="239"/>
        <end position="263"/>
    </location>
</feature>
<comment type="similarity">
    <text evidence="2">Belongs to the ABC-2 integral membrane protein family.</text>
</comment>
<feature type="transmembrane region" description="Helical" evidence="8">
    <location>
        <begin position="194"/>
        <end position="218"/>
    </location>
</feature>
<evidence type="ECO:0000256" key="3">
    <source>
        <dbReference type="ARBA" id="ARBA00022448"/>
    </source>
</evidence>
<feature type="domain" description="ABC transmembrane type-2" evidence="9">
    <location>
        <begin position="152"/>
        <end position="388"/>
    </location>
</feature>
<dbReference type="PANTHER" id="PTHR30294:SF47">
    <property type="entry name" value="INNER MEMBRANE TRANSPORT PERMEASE YHHJ"/>
    <property type="match status" value="1"/>
</dbReference>
<evidence type="ECO:0000313" key="10">
    <source>
        <dbReference type="EMBL" id="MDJ1160076.1"/>
    </source>
</evidence>
<evidence type="ECO:0000256" key="1">
    <source>
        <dbReference type="ARBA" id="ARBA00004651"/>
    </source>
</evidence>
<feature type="transmembrane region" description="Helical" evidence="8">
    <location>
        <begin position="42"/>
        <end position="59"/>
    </location>
</feature>
<evidence type="ECO:0000256" key="2">
    <source>
        <dbReference type="ARBA" id="ARBA00007783"/>
    </source>
</evidence>
<reference evidence="10 11" key="1">
    <citation type="submission" date="2023-05" db="EMBL/GenBank/DDBJ databases">
        <title>Chelatococcus sp. nov., a moderately thermophilic bacterium isolated from hot spring microbial mat.</title>
        <authorList>
            <person name="Hu C.-J."/>
            <person name="Li W.-J."/>
        </authorList>
    </citation>
    <scope>NUCLEOTIDE SEQUENCE [LARGE SCALE GENOMIC DNA]</scope>
    <source>
        <strain evidence="10 11">SYSU G07232</strain>
    </source>
</reference>
<dbReference type="Gene3D" id="3.40.1710.10">
    <property type="entry name" value="abc type-2 transporter like domain"/>
    <property type="match status" value="1"/>
</dbReference>
<evidence type="ECO:0000256" key="5">
    <source>
        <dbReference type="ARBA" id="ARBA00022692"/>
    </source>
</evidence>
<feature type="transmembrane region" description="Helical" evidence="8">
    <location>
        <begin position="275"/>
        <end position="299"/>
    </location>
</feature>